<evidence type="ECO:0000313" key="3">
    <source>
        <dbReference type="Proteomes" id="UP000253090"/>
    </source>
</evidence>
<proteinExistence type="predicted"/>
<comment type="caution">
    <text evidence="2">The sequence shown here is derived from an EMBL/GenBank/DDBJ whole genome shotgun (WGS) entry which is preliminary data.</text>
</comment>
<sequence>MTNLIILALLRDRPMHGYEIQQLIQTSRVDTWANLLSGSIYYALNKMEQDGLIRTEAEERTGARLRKIYAITETGEDMFQRMVREALTLNPHSVKSDFSLALSWVETVPKEEAIPLLRQNLQQVEETLAFWKIGRELKGNHGALNAFAEASFDNAMALLQLDIDYLNRIIGLLEQS</sequence>
<dbReference type="InterPro" id="IPR036390">
    <property type="entry name" value="WH_DNA-bd_sf"/>
</dbReference>
<evidence type="ECO:0000313" key="2">
    <source>
        <dbReference type="EMBL" id="RCX16704.1"/>
    </source>
</evidence>
<dbReference type="Gene3D" id="1.10.10.10">
    <property type="entry name" value="Winged helix-like DNA-binding domain superfamily/Winged helix DNA-binding domain"/>
    <property type="match status" value="1"/>
</dbReference>
<feature type="domain" description="Transcription regulator PadR N-terminal" evidence="1">
    <location>
        <begin position="6"/>
        <end position="80"/>
    </location>
</feature>
<dbReference type="Pfam" id="PF03551">
    <property type="entry name" value="PadR"/>
    <property type="match status" value="1"/>
</dbReference>
<dbReference type="RefSeq" id="WP_114498288.1">
    <property type="nucleotide sequence ID" value="NZ_QPJW01000011.1"/>
</dbReference>
<dbReference type="OrthoDB" id="9808762at2"/>
<protein>
    <submittedName>
        <fullName evidence="2">PadR family transcriptional regulator</fullName>
    </submittedName>
</protein>
<dbReference type="InterPro" id="IPR005149">
    <property type="entry name" value="Tscrpt_reg_PadR_N"/>
</dbReference>
<dbReference type="Proteomes" id="UP000253090">
    <property type="component" value="Unassembled WGS sequence"/>
</dbReference>
<dbReference type="PANTHER" id="PTHR33169">
    <property type="entry name" value="PADR-FAMILY TRANSCRIPTIONAL REGULATOR"/>
    <property type="match status" value="1"/>
</dbReference>
<gene>
    <name evidence="2" type="ORF">DFP94_11151</name>
</gene>
<dbReference type="AlphaFoldDB" id="A0A369BAJ8"/>
<accession>A0A369BAJ8</accession>
<dbReference type="PANTHER" id="PTHR33169:SF14">
    <property type="entry name" value="TRANSCRIPTIONAL REGULATOR RV3488"/>
    <property type="match status" value="1"/>
</dbReference>
<name>A0A369BAJ8_9BACL</name>
<keyword evidence="3" id="KW-1185">Reference proteome</keyword>
<dbReference type="SUPFAM" id="SSF46785">
    <property type="entry name" value="Winged helix' DNA-binding domain"/>
    <property type="match status" value="1"/>
</dbReference>
<dbReference type="InterPro" id="IPR052509">
    <property type="entry name" value="Metal_resp_DNA-bind_regulator"/>
</dbReference>
<dbReference type="EMBL" id="QPJW01000011">
    <property type="protein sequence ID" value="RCX16704.1"/>
    <property type="molecule type" value="Genomic_DNA"/>
</dbReference>
<evidence type="ECO:0000259" key="1">
    <source>
        <dbReference type="Pfam" id="PF03551"/>
    </source>
</evidence>
<dbReference type="InterPro" id="IPR036388">
    <property type="entry name" value="WH-like_DNA-bd_sf"/>
</dbReference>
<organism evidence="2 3">
    <name type="scientific">Fontibacillus phaseoli</name>
    <dbReference type="NCBI Taxonomy" id="1416533"/>
    <lineage>
        <taxon>Bacteria</taxon>
        <taxon>Bacillati</taxon>
        <taxon>Bacillota</taxon>
        <taxon>Bacilli</taxon>
        <taxon>Bacillales</taxon>
        <taxon>Paenibacillaceae</taxon>
        <taxon>Fontibacillus</taxon>
    </lineage>
</organism>
<reference evidence="2 3" key="1">
    <citation type="submission" date="2018-07" db="EMBL/GenBank/DDBJ databases">
        <title>Genomic Encyclopedia of Type Strains, Phase III (KMG-III): the genomes of soil and plant-associated and newly described type strains.</title>
        <authorList>
            <person name="Whitman W."/>
        </authorList>
    </citation>
    <scope>NUCLEOTIDE SEQUENCE [LARGE SCALE GENOMIC DNA]</scope>
    <source>
        <strain evidence="2 3">CECT 8333</strain>
    </source>
</reference>